<dbReference type="Gene3D" id="3.40.190.10">
    <property type="entry name" value="Periplasmic binding protein-like II"/>
    <property type="match status" value="1"/>
</dbReference>
<evidence type="ECO:0000313" key="3">
    <source>
        <dbReference type="Proteomes" id="UP000464787"/>
    </source>
</evidence>
<dbReference type="Pfam" id="PF03401">
    <property type="entry name" value="TctC"/>
    <property type="match status" value="1"/>
</dbReference>
<proteinExistence type="inferred from homology"/>
<accession>A0A857J4E1</accession>
<dbReference type="AlphaFoldDB" id="A0A857J4E1"/>
<dbReference type="InterPro" id="IPR042100">
    <property type="entry name" value="Bug_dom1"/>
</dbReference>
<dbReference type="PIRSF" id="PIRSF017082">
    <property type="entry name" value="YflP"/>
    <property type="match status" value="1"/>
</dbReference>
<protein>
    <submittedName>
        <fullName evidence="2">Tripartite tricarboxylate transporter substrate binding protein</fullName>
    </submittedName>
</protein>
<name>A0A857J4E1_9BURK</name>
<reference evidence="2 3" key="1">
    <citation type="submission" date="2020-01" db="EMBL/GenBank/DDBJ databases">
        <title>Genome sequencing of strain KACC 21265.</title>
        <authorList>
            <person name="Heo J."/>
            <person name="Kim S.-J."/>
            <person name="Kim J.-S."/>
            <person name="Hong S.-B."/>
            <person name="Kwon S.-W."/>
        </authorList>
    </citation>
    <scope>NUCLEOTIDE SEQUENCE [LARGE SCALE GENOMIC DNA]</scope>
    <source>
        <strain evidence="2 3">KACC 21265</strain>
    </source>
</reference>
<keyword evidence="3" id="KW-1185">Reference proteome</keyword>
<dbReference type="InterPro" id="IPR005064">
    <property type="entry name" value="BUG"/>
</dbReference>
<evidence type="ECO:0000313" key="2">
    <source>
        <dbReference type="EMBL" id="QHI97725.1"/>
    </source>
</evidence>
<sequence length="307" mass="32346">MPLAASAQVAWPEKPIRLVVSSAAGSGADVMARMLGNQLSRQLGVAFVIENKPGASQVIGMMDVVHSSPDGYTIGYGNLVALSTNKALLPNIPYDTEKDLTLLGGTWQTVNFLVVNPASPYKTVADLIAALRKDPDKLSYASDGNGTSAHLGMELFKHLTGAKMVHVPYKASTAGITDLLGGQIDAMFVNSSVVAEMVKAGRVRALAVSSAKRQPDFPQVPAVNETVPGYEVTAWAGMVAPAKLPPAIAKRFESEIQKALAAPGMAEKCQALGVYLTPQSAEGFRSLVRAETTKWAEVVKVSGAKLD</sequence>
<dbReference type="SUPFAM" id="SSF53850">
    <property type="entry name" value="Periplasmic binding protein-like II"/>
    <property type="match status" value="1"/>
</dbReference>
<dbReference type="PANTHER" id="PTHR42928">
    <property type="entry name" value="TRICARBOXYLATE-BINDING PROTEIN"/>
    <property type="match status" value="1"/>
</dbReference>
<dbReference type="Proteomes" id="UP000464787">
    <property type="component" value="Chromosome"/>
</dbReference>
<dbReference type="Gene3D" id="3.40.190.150">
    <property type="entry name" value="Bordetella uptake gene, domain 1"/>
    <property type="match status" value="1"/>
</dbReference>
<evidence type="ECO:0000256" key="1">
    <source>
        <dbReference type="ARBA" id="ARBA00006987"/>
    </source>
</evidence>
<dbReference type="CDD" id="cd13578">
    <property type="entry name" value="PBP2_Bug27"/>
    <property type="match status" value="1"/>
</dbReference>
<dbReference type="PANTHER" id="PTHR42928:SF5">
    <property type="entry name" value="BLR1237 PROTEIN"/>
    <property type="match status" value="1"/>
</dbReference>
<dbReference type="EMBL" id="CP047650">
    <property type="protein sequence ID" value="QHI97725.1"/>
    <property type="molecule type" value="Genomic_DNA"/>
</dbReference>
<dbReference type="KEGG" id="xyk:GT347_06805"/>
<organism evidence="2 3">
    <name type="scientific">Xylophilus rhododendri</name>
    <dbReference type="NCBI Taxonomy" id="2697032"/>
    <lineage>
        <taxon>Bacteria</taxon>
        <taxon>Pseudomonadati</taxon>
        <taxon>Pseudomonadota</taxon>
        <taxon>Betaproteobacteria</taxon>
        <taxon>Burkholderiales</taxon>
        <taxon>Xylophilus</taxon>
    </lineage>
</organism>
<comment type="similarity">
    <text evidence="1">Belongs to the UPF0065 (bug) family.</text>
</comment>
<gene>
    <name evidence="2" type="ORF">GT347_06805</name>
</gene>
<dbReference type="RefSeq" id="WP_160551243.1">
    <property type="nucleotide sequence ID" value="NZ_CP047650.1"/>
</dbReference>